<name>A0A7S0PWW4_9EUKA</name>
<sequence>MGESGEGSLEPGVASGDVFWVMYPNPFLKYYYKEHPEKLPDGHRDKPEDVGTAASAGATAAADSPMDAVVRACAPAGLPELRQEAPVFSFFSLESDELCGKPGPHHGKRQQVWKCAIHTVDGMPCGVKRTLVCEKPTKAPAKSKLLEDELGLEVEVKIEK</sequence>
<organism evidence="2">
    <name type="scientific">Coccolithus braarudii</name>
    <dbReference type="NCBI Taxonomy" id="221442"/>
    <lineage>
        <taxon>Eukaryota</taxon>
        <taxon>Haptista</taxon>
        <taxon>Haptophyta</taxon>
        <taxon>Prymnesiophyceae</taxon>
        <taxon>Coccolithales</taxon>
        <taxon>Coccolithaceae</taxon>
        <taxon>Coccolithus</taxon>
    </lineage>
</organism>
<gene>
    <name evidence="2" type="ORF">CPEL01642_LOCUS6211</name>
</gene>
<reference evidence="2" key="1">
    <citation type="submission" date="2021-01" db="EMBL/GenBank/DDBJ databases">
        <authorList>
            <person name="Corre E."/>
            <person name="Pelletier E."/>
            <person name="Niang G."/>
            <person name="Scheremetjew M."/>
            <person name="Finn R."/>
            <person name="Kale V."/>
            <person name="Holt S."/>
            <person name="Cochrane G."/>
            <person name="Meng A."/>
            <person name="Brown T."/>
            <person name="Cohen L."/>
        </authorList>
    </citation>
    <scope>NUCLEOTIDE SEQUENCE</scope>
    <source>
        <strain evidence="2">PLY182g</strain>
    </source>
</reference>
<feature type="compositionally biased region" description="Low complexity" evidence="1">
    <location>
        <begin position="51"/>
        <end position="61"/>
    </location>
</feature>
<dbReference type="AlphaFoldDB" id="A0A7S0PWW4"/>
<protein>
    <submittedName>
        <fullName evidence="2">Uncharacterized protein</fullName>
    </submittedName>
</protein>
<feature type="region of interest" description="Disordered" evidence="1">
    <location>
        <begin position="39"/>
        <end position="61"/>
    </location>
</feature>
<evidence type="ECO:0000256" key="1">
    <source>
        <dbReference type="SAM" id="MobiDB-lite"/>
    </source>
</evidence>
<feature type="compositionally biased region" description="Basic and acidic residues" evidence="1">
    <location>
        <begin position="39"/>
        <end position="49"/>
    </location>
</feature>
<proteinExistence type="predicted"/>
<accession>A0A7S0PWW4</accession>
<dbReference type="EMBL" id="HBEY01012865">
    <property type="protein sequence ID" value="CAD8602878.1"/>
    <property type="molecule type" value="Transcribed_RNA"/>
</dbReference>
<evidence type="ECO:0000313" key="2">
    <source>
        <dbReference type="EMBL" id="CAD8602878.1"/>
    </source>
</evidence>